<organism evidence="5 6">
    <name type="scientific">Phaeomoniella chlamydospora</name>
    <name type="common">Phaeoacremonium chlamydosporum</name>
    <dbReference type="NCBI Taxonomy" id="158046"/>
    <lineage>
        <taxon>Eukaryota</taxon>
        <taxon>Fungi</taxon>
        <taxon>Dikarya</taxon>
        <taxon>Ascomycota</taxon>
        <taxon>Pezizomycotina</taxon>
        <taxon>Eurotiomycetes</taxon>
        <taxon>Chaetothyriomycetidae</taxon>
        <taxon>Phaeomoniellales</taxon>
        <taxon>Phaeomoniellaceae</taxon>
        <taxon>Phaeomoniella</taxon>
    </lineage>
</organism>
<feature type="compositionally biased region" description="Basic and acidic residues" evidence="3">
    <location>
        <begin position="286"/>
        <end position="299"/>
    </location>
</feature>
<feature type="compositionally biased region" description="Basic and acidic residues" evidence="3">
    <location>
        <begin position="20"/>
        <end position="29"/>
    </location>
</feature>
<feature type="compositionally biased region" description="Polar residues" evidence="3">
    <location>
        <begin position="84"/>
        <end position="94"/>
    </location>
</feature>
<accession>A0A0G2ENI1</accession>
<dbReference type="GO" id="GO:0000775">
    <property type="term" value="C:chromosome, centromeric region"/>
    <property type="evidence" value="ECO:0007669"/>
    <property type="project" value="InterPro"/>
</dbReference>
<evidence type="ECO:0000256" key="1">
    <source>
        <dbReference type="ARBA" id="ARBA00010845"/>
    </source>
</evidence>
<feature type="compositionally biased region" description="Polar residues" evidence="3">
    <location>
        <begin position="235"/>
        <end position="260"/>
    </location>
</feature>
<comment type="caution">
    <text evidence="5">The sequence shown here is derived from an EMBL/GenBank/DDBJ whole genome shotgun (WGS) entry which is preliminary data.</text>
</comment>
<comment type="similarity">
    <text evidence="1">Belongs to the shugoshin family.</text>
</comment>
<evidence type="ECO:0000313" key="6">
    <source>
        <dbReference type="Proteomes" id="UP000053317"/>
    </source>
</evidence>
<dbReference type="OrthoDB" id="5394106at2759"/>
<feature type="region of interest" description="Disordered" evidence="3">
    <location>
        <begin position="1"/>
        <end position="382"/>
    </location>
</feature>
<evidence type="ECO:0000256" key="3">
    <source>
        <dbReference type="SAM" id="MobiDB-lite"/>
    </source>
</evidence>
<keyword evidence="2" id="KW-0159">Chromosome partition</keyword>
<feature type="compositionally biased region" description="Low complexity" evidence="3">
    <location>
        <begin position="1"/>
        <end position="10"/>
    </location>
</feature>
<dbReference type="Pfam" id="PF07557">
    <property type="entry name" value="Shugoshin_C"/>
    <property type="match status" value="1"/>
</dbReference>
<keyword evidence="6" id="KW-1185">Reference proteome</keyword>
<dbReference type="AlphaFoldDB" id="A0A0G2ENI1"/>
<name>A0A0G2ENI1_PHACM</name>
<dbReference type="Proteomes" id="UP000053317">
    <property type="component" value="Unassembled WGS sequence"/>
</dbReference>
<evidence type="ECO:0000313" key="5">
    <source>
        <dbReference type="EMBL" id="KKY23849.1"/>
    </source>
</evidence>
<evidence type="ECO:0000256" key="2">
    <source>
        <dbReference type="ARBA" id="ARBA00022829"/>
    </source>
</evidence>
<reference evidence="5 6" key="2">
    <citation type="submission" date="2015-05" db="EMBL/GenBank/DDBJ databases">
        <authorList>
            <person name="Morales-Cruz A."/>
            <person name="Amrine K.C."/>
            <person name="Cantu D."/>
        </authorList>
    </citation>
    <scope>NUCLEOTIDE SEQUENCE [LARGE SCALE GENOMIC DNA]</scope>
    <source>
        <strain evidence="5">UCRPC4</strain>
    </source>
</reference>
<feature type="compositionally biased region" description="Polar residues" evidence="3">
    <location>
        <begin position="214"/>
        <end position="223"/>
    </location>
</feature>
<feature type="domain" description="Shugoshin C-terminal" evidence="4">
    <location>
        <begin position="270"/>
        <end position="293"/>
    </location>
</feature>
<dbReference type="GO" id="GO:0005634">
    <property type="term" value="C:nucleus"/>
    <property type="evidence" value="ECO:0007669"/>
    <property type="project" value="InterPro"/>
</dbReference>
<feature type="compositionally biased region" description="Basic and acidic residues" evidence="3">
    <location>
        <begin position="71"/>
        <end position="83"/>
    </location>
</feature>
<feature type="compositionally biased region" description="Basic and acidic residues" evidence="3">
    <location>
        <begin position="169"/>
        <end position="184"/>
    </location>
</feature>
<feature type="compositionally biased region" description="Basic and acidic residues" evidence="3">
    <location>
        <begin position="331"/>
        <end position="341"/>
    </location>
</feature>
<evidence type="ECO:0000259" key="4">
    <source>
        <dbReference type="Pfam" id="PF07557"/>
    </source>
</evidence>
<feature type="compositionally biased region" description="Polar residues" evidence="3">
    <location>
        <begin position="346"/>
        <end position="382"/>
    </location>
</feature>
<proteinExistence type="inferred from homology"/>
<protein>
    <submittedName>
        <fullName evidence="5">Putative shugoshin c terminal domain-containing protein</fullName>
    </submittedName>
</protein>
<reference evidence="5 6" key="1">
    <citation type="submission" date="2015-05" db="EMBL/GenBank/DDBJ databases">
        <title>Distinctive expansion of gene families associated with plant cell wall degradation and secondary metabolism in the genomes of grapevine trunk pathogens.</title>
        <authorList>
            <person name="Lawrence D.P."/>
            <person name="Travadon R."/>
            <person name="Rolshausen P.E."/>
            <person name="Baumgartner K."/>
        </authorList>
    </citation>
    <scope>NUCLEOTIDE SEQUENCE [LARGE SCALE GENOMIC DNA]</scope>
    <source>
        <strain evidence="5">UCRPC4</strain>
    </source>
</reference>
<dbReference type="GO" id="GO:0045132">
    <property type="term" value="P:meiotic chromosome segregation"/>
    <property type="evidence" value="ECO:0007669"/>
    <property type="project" value="InterPro"/>
</dbReference>
<sequence length="382" mass="41935">MNTSLSDSPDLGPPPIAHFEVPDPVKFDRSPPPVHVENDEDSDSMAMVDLSSNLARRRKRRASSLLEDMAFEERVKEDEKGSSTKETNGDSEGTSADDHPKPRRKPSVKSVCSAGDQENWIIQSKTKSRDKGIQISSSGDEAPLRRALGSKSTNSPSKQRTINVADRISALKDEVTKTAQARERKRERRVSSTMTAKTTNGRYIEEQQGIVSEPANSISSSHPKTPGPSMLDLLSPTSSDAPSTGKAVSQPSEMASTTASLEDIVSNASGRGSRRARPQVSYAEPNLRDKMRRPGKELVDAVAVGRPKTETGQQRSSIEPEDQPTVRKVMVKKEQLDHPLDGWKNLPTNGSELTEQCQQHQESASPLSGKTSRQQQQKQRMF</sequence>
<dbReference type="EMBL" id="LCWF01000064">
    <property type="protein sequence ID" value="KKY23849.1"/>
    <property type="molecule type" value="Genomic_DNA"/>
</dbReference>
<gene>
    <name evidence="5" type="ORF">UCRPC4_g02662</name>
</gene>
<feature type="compositionally biased region" description="Polar residues" evidence="3">
    <location>
        <begin position="150"/>
        <end position="162"/>
    </location>
</feature>
<feature type="compositionally biased region" description="Polar residues" evidence="3">
    <location>
        <begin position="191"/>
        <end position="201"/>
    </location>
</feature>
<dbReference type="InterPro" id="IPR011515">
    <property type="entry name" value="Shugoshin_C"/>
</dbReference>